<evidence type="ECO:0000256" key="2">
    <source>
        <dbReference type="ARBA" id="ARBA00023315"/>
    </source>
</evidence>
<dbReference type="KEGG" id="aco:Amico_1723"/>
<feature type="domain" description="Beta-ketoacyl-[acyl-carrier-protein] synthase III C-terminal" evidence="3">
    <location>
        <begin position="246"/>
        <end position="335"/>
    </location>
</feature>
<dbReference type="HOGENOM" id="CLU_039592_1_0_0"/>
<evidence type="ECO:0000313" key="6">
    <source>
        <dbReference type="Proteomes" id="UP000002366"/>
    </source>
</evidence>
<feature type="domain" description="Beta-ketoacyl-[acyl-carrier-protein] synthase III N-terminal" evidence="4">
    <location>
        <begin position="107"/>
        <end position="185"/>
    </location>
</feature>
<dbReference type="Gene3D" id="3.40.47.10">
    <property type="match status" value="1"/>
</dbReference>
<dbReference type="InterPro" id="IPR013747">
    <property type="entry name" value="ACP_syn_III_C"/>
</dbReference>
<keyword evidence="6" id="KW-1185">Reference proteome</keyword>
<dbReference type="Pfam" id="PF08541">
    <property type="entry name" value="ACP_syn_III_C"/>
    <property type="match status" value="1"/>
</dbReference>
<evidence type="ECO:0000313" key="5">
    <source>
        <dbReference type="EMBL" id="ADE57838.1"/>
    </source>
</evidence>
<organism evidence="5 6">
    <name type="scientific">Aminobacterium colombiense (strain DSM 12261 / ALA-1)</name>
    <dbReference type="NCBI Taxonomy" id="572547"/>
    <lineage>
        <taxon>Bacteria</taxon>
        <taxon>Thermotogati</taxon>
        <taxon>Synergistota</taxon>
        <taxon>Synergistia</taxon>
        <taxon>Synergistales</taxon>
        <taxon>Aminobacteriaceae</taxon>
        <taxon>Aminobacterium</taxon>
    </lineage>
</organism>
<dbReference type="RefSeq" id="WP_013049100.1">
    <property type="nucleotide sequence ID" value="NC_014011.1"/>
</dbReference>
<evidence type="ECO:0000259" key="4">
    <source>
        <dbReference type="Pfam" id="PF08545"/>
    </source>
</evidence>
<dbReference type="NCBIfam" id="NF006829">
    <property type="entry name" value="PRK09352.1"/>
    <property type="match status" value="1"/>
</dbReference>
<dbReference type="GO" id="GO:0004315">
    <property type="term" value="F:3-oxoacyl-[acyl-carrier-protein] synthase activity"/>
    <property type="evidence" value="ECO:0007669"/>
    <property type="project" value="InterPro"/>
</dbReference>
<name>D5EH06_AMICL</name>
<evidence type="ECO:0000259" key="3">
    <source>
        <dbReference type="Pfam" id="PF08541"/>
    </source>
</evidence>
<dbReference type="Pfam" id="PF08545">
    <property type="entry name" value="ACP_syn_III"/>
    <property type="match status" value="1"/>
</dbReference>
<dbReference type="STRING" id="572547.Amico_1723"/>
<dbReference type="CDD" id="cd00830">
    <property type="entry name" value="KAS_III"/>
    <property type="match status" value="1"/>
</dbReference>
<dbReference type="PANTHER" id="PTHR34069:SF2">
    <property type="entry name" value="BETA-KETOACYL-[ACYL-CARRIER-PROTEIN] SYNTHASE III"/>
    <property type="match status" value="1"/>
</dbReference>
<keyword evidence="1 5" id="KW-0808">Transferase</keyword>
<dbReference type="OrthoDB" id="9815506at2"/>
<keyword evidence="2 5" id="KW-0012">Acyltransferase</keyword>
<dbReference type="GO" id="GO:0033818">
    <property type="term" value="F:beta-ketoacyl-acyl-carrier-protein synthase III activity"/>
    <property type="evidence" value="ECO:0007669"/>
    <property type="project" value="UniProtKB-EC"/>
</dbReference>
<dbReference type="GO" id="GO:0044550">
    <property type="term" value="P:secondary metabolite biosynthetic process"/>
    <property type="evidence" value="ECO:0007669"/>
    <property type="project" value="TreeGrafter"/>
</dbReference>
<dbReference type="eggNOG" id="COG0332">
    <property type="taxonomic scope" value="Bacteria"/>
</dbReference>
<accession>D5EH06</accession>
<proteinExistence type="predicted"/>
<dbReference type="AlphaFoldDB" id="D5EH06"/>
<dbReference type="EC" id="2.3.1.180" evidence="5"/>
<dbReference type="GO" id="GO:0006633">
    <property type="term" value="P:fatty acid biosynthetic process"/>
    <property type="evidence" value="ECO:0007669"/>
    <property type="project" value="InterPro"/>
</dbReference>
<dbReference type="PANTHER" id="PTHR34069">
    <property type="entry name" value="3-OXOACYL-[ACYL-CARRIER-PROTEIN] SYNTHASE 3"/>
    <property type="match status" value="1"/>
</dbReference>
<sequence length="337" mass="37343">MLSIARIAYYLPQNILTNEELEKEYESWSANKIYRKTGIENRHIANEEATSEMAVKAAEALFNSSQDIIKDNIDFLLLCTQSPDYFLPTTACLVQERLGLKQTIGALDFNLGCSGYIYGLLLATSLMQAKHVHDVLLLTSEKYCRYINPQDKSTRTIFGDGATATLLSETQGMATLDAFDWGTDGAGAKNLIVPAGGDALHCSSETAKEQVDANGNIRSLDNLYMNGPEIFTFTLNTVPLTIERVLAKASLTMQDIDFFVFHQANKFMLETLRAKLDIPEEKFIIDMKDYGNTVSSTIPIALENTRMKGLFHNGAKILLAGFGVGYSWGSAVLTWKE</sequence>
<gene>
    <name evidence="5" type="ordered locus">Amico_1723</name>
</gene>
<dbReference type="EMBL" id="CP001997">
    <property type="protein sequence ID" value="ADE57838.1"/>
    <property type="molecule type" value="Genomic_DNA"/>
</dbReference>
<dbReference type="InterPro" id="IPR013751">
    <property type="entry name" value="ACP_syn_III_N"/>
</dbReference>
<dbReference type="Proteomes" id="UP000002366">
    <property type="component" value="Chromosome"/>
</dbReference>
<dbReference type="InterPro" id="IPR016039">
    <property type="entry name" value="Thiolase-like"/>
</dbReference>
<reference evidence="5 6" key="1">
    <citation type="journal article" date="2010" name="Stand. Genomic Sci.">
        <title>Complete genome sequence of Aminobacterium colombiense type strain (ALA-1).</title>
        <authorList>
            <person name="Chertkov O."/>
            <person name="Sikorski J."/>
            <person name="Brambilla E."/>
            <person name="Lapidus A."/>
            <person name="Copeland A."/>
            <person name="Glavina Del Rio T."/>
            <person name="Nolan M."/>
            <person name="Lucas S."/>
            <person name="Tice H."/>
            <person name="Cheng J.F."/>
            <person name="Han C."/>
            <person name="Detter J.C."/>
            <person name="Bruce D."/>
            <person name="Tapia R."/>
            <person name="Goodwin L."/>
            <person name="Pitluck S."/>
            <person name="Liolios K."/>
            <person name="Ivanova N."/>
            <person name="Mavromatis K."/>
            <person name="Ovchinnikova G."/>
            <person name="Pati A."/>
            <person name="Chen A."/>
            <person name="Palaniappan K."/>
            <person name="Land M."/>
            <person name="Hauser L."/>
            <person name="Chang Y.J."/>
            <person name="Jeffries C.D."/>
            <person name="Spring S."/>
            <person name="Rohde M."/>
            <person name="Goker M."/>
            <person name="Bristow J."/>
            <person name="Eisen J.A."/>
            <person name="Markowitz V."/>
            <person name="Hugenholtz P."/>
            <person name="Kyrpides N.C."/>
            <person name="Klenk H.P."/>
        </authorList>
    </citation>
    <scope>NUCLEOTIDE SEQUENCE [LARGE SCALE GENOMIC DNA]</scope>
    <source>
        <strain evidence="6">DSM 12261 / ALA-1</strain>
    </source>
</reference>
<dbReference type="SUPFAM" id="SSF53901">
    <property type="entry name" value="Thiolase-like"/>
    <property type="match status" value="1"/>
</dbReference>
<evidence type="ECO:0000256" key="1">
    <source>
        <dbReference type="ARBA" id="ARBA00022679"/>
    </source>
</evidence>
<protein>
    <submittedName>
        <fullName evidence="5">Beta-ketoacyl-acyl-carrier-protein synthase III</fullName>
        <ecNumber evidence="5">2.3.1.180</ecNumber>
    </submittedName>
</protein>